<dbReference type="EMBL" id="JAPDRQ010000048">
    <property type="protein sequence ID" value="KAJ9658684.1"/>
    <property type="molecule type" value="Genomic_DNA"/>
</dbReference>
<accession>A0ACC3ABW9</accession>
<comment type="caution">
    <text evidence="1">The sequence shown here is derived from an EMBL/GenBank/DDBJ whole genome shotgun (WGS) entry which is preliminary data.</text>
</comment>
<reference evidence="1" key="1">
    <citation type="submission" date="2022-10" db="EMBL/GenBank/DDBJ databases">
        <title>Culturing micro-colonial fungi from biological soil crusts in the Mojave desert and describing Neophaeococcomyces mojavensis, and introducing the new genera and species Taxawa tesnikishii.</title>
        <authorList>
            <person name="Kurbessoian T."/>
            <person name="Stajich J.E."/>
        </authorList>
    </citation>
    <scope>NUCLEOTIDE SEQUENCE</scope>
    <source>
        <strain evidence="1">JES_112</strain>
    </source>
</reference>
<name>A0ACC3ABW9_9EURO</name>
<gene>
    <name evidence="1" type="ORF">H2198_003562</name>
</gene>
<sequence length="376" mass="41797">MKTHYTTIDPIPKNIPRQLAIEILQSHGEVITVNPLVLEYHPIKAPRDAPNDEYYASWYEILERIQYMPGIGKLGSGKLTFRGCFHDMPWGVQTHMYVPFGIDLRHKYQIKGNQPGEPPEPKELGSNAPAEGLYLRVDCQIKCNMTMVGFVKKEMKAASKAMVERMIRKAELVDAGVLQAMFDEKGKLTTTNPNDKRTTFEPITPAPNSPGTFQSVYGPNGINLRSPSHSSNRQSAYGRQSNYYPPHQQTGSGLAIEMPADNQYHANGAHLHPNDQRNSTYSELSGNSPQPPNGRWSGVQSDAQSSNGSEYSRPTHWSAPEPMRSPMMNPSKSFAAELPGSEIPASAKSPNPQGEDRQHGQQGQGYRYNPQDYATT</sequence>
<evidence type="ECO:0000313" key="1">
    <source>
        <dbReference type="EMBL" id="KAJ9658684.1"/>
    </source>
</evidence>
<dbReference type="Proteomes" id="UP001172386">
    <property type="component" value="Unassembled WGS sequence"/>
</dbReference>
<evidence type="ECO:0000313" key="2">
    <source>
        <dbReference type="Proteomes" id="UP001172386"/>
    </source>
</evidence>
<proteinExistence type="predicted"/>
<protein>
    <submittedName>
        <fullName evidence="1">Uncharacterized protein</fullName>
    </submittedName>
</protein>
<keyword evidence="2" id="KW-1185">Reference proteome</keyword>
<organism evidence="1 2">
    <name type="scientific">Neophaeococcomyces mojaviensis</name>
    <dbReference type="NCBI Taxonomy" id="3383035"/>
    <lineage>
        <taxon>Eukaryota</taxon>
        <taxon>Fungi</taxon>
        <taxon>Dikarya</taxon>
        <taxon>Ascomycota</taxon>
        <taxon>Pezizomycotina</taxon>
        <taxon>Eurotiomycetes</taxon>
        <taxon>Chaetothyriomycetidae</taxon>
        <taxon>Chaetothyriales</taxon>
        <taxon>Chaetothyriales incertae sedis</taxon>
        <taxon>Neophaeococcomyces</taxon>
    </lineage>
</organism>